<dbReference type="GO" id="GO:0016301">
    <property type="term" value="F:kinase activity"/>
    <property type="evidence" value="ECO:0007669"/>
    <property type="project" value="UniProtKB-UniRule"/>
</dbReference>
<evidence type="ECO:0000256" key="7">
    <source>
        <dbReference type="PIRNR" id="PIRNR031057"/>
    </source>
</evidence>
<dbReference type="SMART" id="SM00983">
    <property type="entry name" value="TPK_B1_binding"/>
    <property type="match status" value="1"/>
</dbReference>
<proteinExistence type="inferred from homology"/>
<dbReference type="NCBIfam" id="TIGR01378">
    <property type="entry name" value="thi_PPkinase"/>
    <property type="match status" value="1"/>
</dbReference>
<dbReference type="InterPro" id="IPR006282">
    <property type="entry name" value="Thi_PPkinase"/>
</dbReference>
<evidence type="ECO:0000256" key="3">
    <source>
        <dbReference type="ARBA" id="ARBA00022679"/>
    </source>
</evidence>
<dbReference type="InterPro" id="IPR036371">
    <property type="entry name" value="TPK_B1-bd_sf"/>
</dbReference>
<protein>
    <recommendedName>
        <fullName evidence="7">Thiamine pyrophosphokinase</fullName>
        <ecNumber evidence="7">2.7.6.2</ecNumber>
    </recommendedName>
</protein>
<dbReference type="InterPro" id="IPR036759">
    <property type="entry name" value="TPK_catalytic_sf"/>
</dbReference>
<dbReference type="InterPro" id="IPR016966">
    <property type="entry name" value="Thiamin_pyrophosphokinase_euk"/>
</dbReference>
<keyword evidence="4 7" id="KW-0547">Nucleotide-binding</keyword>
<dbReference type="UniPathway" id="UPA00060">
    <property type="reaction ID" value="UER00597"/>
</dbReference>
<dbReference type="SUPFAM" id="SSF63999">
    <property type="entry name" value="Thiamin pyrophosphokinase, catalytic domain"/>
    <property type="match status" value="1"/>
</dbReference>
<comment type="pathway">
    <text evidence="1 7">Cofactor biosynthesis; thiamine diphosphate biosynthesis; thiamine diphosphate from thiamine: step 1/1.</text>
</comment>
<dbReference type="Pfam" id="PF04263">
    <property type="entry name" value="TPK_catalytic"/>
    <property type="match status" value="1"/>
</dbReference>
<sequence length="254" mass="27713">MSSESPTQWDIVGMLKAPSAGAKKAALIILNQPIVHTPLFESVFSNCKVRVAADGGGTRMHQLALQTKTDNDSLDVIIGDLDSITPEALEYYSSTSKPAKIIKDGDEYSTDFGKAIKLVRGMNAQDPYDIIAFGGCGGRVDQGIGQLHQLYLFHDSSSRLFLLDNDSLTFLLSPGKHVIKVKDGNEPVFGKYVGILPMDGTSHITTSGLQWDVSNWKTSFSGQVSTNNHVRPETTHVEVESDRAVLFTISLREQ</sequence>
<keyword evidence="6 7" id="KW-0067">ATP-binding</keyword>
<evidence type="ECO:0000256" key="5">
    <source>
        <dbReference type="ARBA" id="ARBA00022777"/>
    </source>
</evidence>
<dbReference type="AlphaFoldDB" id="A0A0F4ZL08"/>
<feature type="domain" description="Thiamin pyrophosphokinase thiamin-binding" evidence="8">
    <location>
        <begin position="175"/>
        <end position="245"/>
    </location>
</feature>
<evidence type="ECO:0000256" key="2">
    <source>
        <dbReference type="ARBA" id="ARBA00006785"/>
    </source>
</evidence>
<accession>A0A0F4ZL08</accession>
<gene>
    <name evidence="9" type="ORF">TD95_002626</name>
</gene>
<dbReference type="EMBL" id="LAEV01000191">
    <property type="protein sequence ID" value="KKA30910.1"/>
    <property type="molecule type" value="Genomic_DNA"/>
</dbReference>
<dbReference type="CDD" id="cd07995">
    <property type="entry name" value="TPK"/>
    <property type="match status" value="1"/>
</dbReference>
<reference evidence="9 10" key="1">
    <citation type="submission" date="2015-03" db="EMBL/GenBank/DDBJ databases">
        <authorList>
            <person name="Radwan O."/>
            <person name="Al-Naeli F.A."/>
            <person name="Rendon G.A."/>
            <person name="Fields C."/>
        </authorList>
    </citation>
    <scope>NUCLEOTIDE SEQUENCE [LARGE SCALE GENOMIC DNA]</scope>
    <source>
        <strain evidence="9">CR-DP1</strain>
    </source>
</reference>
<dbReference type="EC" id="2.7.6.2" evidence="7"/>
<evidence type="ECO:0000256" key="4">
    <source>
        <dbReference type="ARBA" id="ARBA00022741"/>
    </source>
</evidence>
<comment type="caution">
    <text evidence="9">The sequence shown here is derived from an EMBL/GenBank/DDBJ whole genome shotgun (WGS) entry which is preliminary data.</text>
</comment>
<evidence type="ECO:0000256" key="6">
    <source>
        <dbReference type="ARBA" id="ARBA00022840"/>
    </source>
</evidence>
<comment type="catalytic activity">
    <reaction evidence="7">
        <text>thiamine + ATP = thiamine diphosphate + AMP + H(+)</text>
        <dbReference type="Rhea" id="RHEA:11576"/>
        <dbReference type="ChEBI" id="CHEBI:15378"/>
        <dbReference type="ChEBI" id="CHEBI:18385"/>
        <dbReference type="ChEBI" id="CHEBI:30616"/>
        <dbReference type="ChEBI" id="CHEBI:58937"/>
        <dbReference type="ChEBI" id="CHEBI:456215"/>
    </reaction>
</comment>
<dbReference type="PANTHER" id="PTHR13622">
    <property type="entry name" value="THIAMIN PYROPHOSPHOKINASE"/>
    <property type="match status" value="1"/>
</dbReference>
<dbReference type="GO" id="GO:0030975">
    <property type="term" value="F:thiamine binding"/>
    <property type="evidence" value="ECO:0007669"/>
    <property type="project" value="UniProtKB-UniRule"/>
</dbReference>
<dbReference type="Pfam" id="PF04265">
    <property type="entry name" value="TPK_B1_binding"/>
    <property type="match status" value="1"/>
</dbReference>
<dbReference type="PIRSF" id="PIRSF031057">
    <property type="entry name" value="Thiamin_pyrophosphokinase"/>
    <property type="match status" value="1"/>
</dbReference>
<dbReference type="GO" id="GO:0004788">
    <property type="term" value="F:thiamine diphosphokinase activity"/>
    <property type="evidence" value="ECO:0007669"/>
    <property type="project" value="UniProtKB-UniRule"/>
</dbReference>
<dbReference type="Gene3D" id="3.40.50.10240">
    <property type="entry name" value="Thiamin pyrophosphokinase, catalytic domain"/>
    <property type="match status" value="1"/>
</dbReference>
<dbReference type="GO" id="GO:0009229">
    <property type="term" value="P:thiamine diphosphate biosynthetic process"/>
    <property type="evidence" value="ECO:0007669"/>
    <property type="project" value="UniProtKB-UniRule"/>
</dbReference>
<comment type="similarity">
    <text evidence="2 7">Belongs to the thiamine pyrophosphokinase family.</text>
</comment>
<dbReference type="Proteomes" id="UP000033483">
    <property type="component" value="Unassembled WGS sequence"/>
</dbReference>
<evidence type="ECO:0000256" key="1">
    <source>
        <dbReference type="ARBA" id="ARBA00005078"/>
    </source>
</evidence>
<dbReference type="PANTHER" id="PTHR13622:SF8">
    <property type="entry name" value="THIAMIN PYROPHOSPHOKINASE 1"/>
    <property type="match status" value="1"/>
</dbReference>
<dbReference type="OrthoDB" id="25149at2759"/>
<dbReference type="InterPro" id="IPR007373">
    <property type="entry name" value="Thiamin_PyroPKinase_B1-bd"/>
</dbReference>
<name>A0A0F4ZL08_9PEZI</name>
<keyword evidence="3 7" id="KW-0808">Transferase</keyword>
<keyword evidence="10" id="KW-1185">Reference proteome</keyword>
<dbReference type="InterPro" id="IPR007371">
    <property type="entry name" value="TPK_catalytic"/>
</dbReference>
<dbReference type="GO" id="GO:0006772">
    <property type="term" value="P:thiamine metabolic process"/>
    <property type="evidence" value="ECO:0007669"/>
    <property type="project" value="InterPro"/>
</dbReference>
<keyword evidence="5 7" id="KW-0418">Kinase</keyword>
<dbReference type="GO" id="GO:0005524">
    <property type="term" value="F:ATP binding"/>
    <property type="evidence" value="ECO:0007669"/>
    <property type="project" value="UniProtKB-UniRule"/>
</dbReference>
<evidence type="ECO:0000313" key="10">
    <source>
        <dbReference type="Proteomes" id="UP000033483"/>
    </source>
</evidence>
<dbReference type="SUPFAM" id="SSF63862">
    <property type="entry name" value="Thiamin pyrophosphokinase, substrate-binding domain"/>
    <property type="match status" value="1"/>
</dbReference>
<organism evidence="9 10">
    <name type="scientific">Thielaviopsis punctulata</name>
    <dbReference type="NCBI Taxonomy" id="72032"/>
    <lineage>
        <taxon>Eukaryota</taxon>
        <taxon>Fungi</taxon>
        <taxon>Dikarya</taxon>
        <taxon>Ascomycota</taxon>
        <taxon>Pezizomycotina</taxon>
        <taxon>Sordariomycetes</taxon>
        <taxon>Hypocreomycetidae</taxon>
        <taxon>Microascales</taxon>
        <taxon>Ceratocystidaceae</taxon>
        <taxon>Thielaviopsis</taxon>
    </lineage>
</organism>
<evidence type="ECO:0000313" key="9">
    <source>
        <dbReference type="EMBL" id="KKA30910.1"/>
    </source>
</evidence>
<evidence type="ECO:0000259" key="8">
    <source>
        <dbReference type="SMART" id="SM00983"/>
    </source>
</evidence>